<dbReference type="RefSeq" id="WP_184335372.1">
    <property type="nucleotide sequence ID" value="NZ_JACHHZ010000006.1"/>
</dbReference>
<evidence type="ECO:0000256" key="2">
    <source>
        <dbReference type="ARBA" id="ARBA00034247"/>
    </source>
</evidence>
<dbReference type="PROSITE" id="PS50110">
    <property type="entry name" value="RESPONSE_REGULATORY"/>
    <property type="match status" value="1"/>
</dbReference>
<name>A0A841HRK6_9GAMM</name>
<dbReference type="Pfam" id="PF00072">
    <property type="entry name" value="Response_reg"/>
    <property type="match status" value="1"/>
</dbReference>
<evidence type="ECO:0000256" key="3">
    <source>
        <dbReference type="PROSITE-ProRule" id="PRU00169"/>
    </source>
</evidence>
<proteinExistence type="predicted"/>
<dbReference type="Gene3D" id="3.40.50.2300">
    <property type="match status" value="1"/>
</dbReference>
<dbReference type="NCBIfam" id="TIGR00254">
    <property type="entry name" value="GGDEF"/>
    <property type="match status" value="1"/>
</dbReference>
<evidence type="ECO:0000256" key="4">
    <source>
        <dbReference type="SAM" id="MobiDB-lite"/>
    </source>
</evidence>
<dbReference type="AlphaFoldDB" id="A0A841HRK6"/>
<dbReference type="GO" id="GO:0043709">
    <property type="term" value="P:cell adhesion involved in single-species biofilm formation"/>
    <property type="evidence" value="ECO:0007669"/>
    <property type="project" value="TreeGrafter"/>
</dbReference>
<dbReference type="EC" id="2.7.7.65" evidence="1"/>
<dbReference type="InterPro" id="IPR050469">
    <property type="entry name" value="Diguanylate_Cyclase"/>
</dbReference>
<dbReference type="GO" id="GO:0005886">
    <property type="term" value="C:plasma membrane"/>
    <property type="evidence" value="ECO:0007669"/>
    <property type="project" value="TreeGrafter"/>
</dbReference>
<dbReference type="GO" id="GO:0000160">
    <property type="term" value="P:phosphorelay signal transduction system"/>
    <property type="evidence" value="ECO:0007669"/>
    <property type="project" value="InterPro"/>
</dbReference>
<gene>
    <name evidence="7" type="ORF">HNQ60_004882</name>
</gene>
<dbReference type="Gene3D" id="3.30.70.270">
    <property type="match status" value="1"/>
</dbReference>
<comment type="catalytic activity">
    <reaction evidence="2">
        <text>2 GTP = 3',3'-c-di-GMP + 2 diphosphate</text>
        <dbReference type="Rhea" id="RHEA:24898"/>
        <dbReference type="ChEBI" id="CHEBI:33019"/>
        <dbReference type="ChEBI" id="CHEBI:37565"/>
        <dbReference type="ChEBI" id="CHEBI:58805"/>
        <dbReference type="EC" id="2.7.7.65"/>
    </reaction>
</comment>
<evidence type="ECO:0000259" key="5">
    <source>
        <dbReference type="PROSITE" id="PS50110"/>
    </source>
</evidence>
<keyword evidence="8" id="KW-1185">Reference proteome</keyword>
<dbReference type="SUPFAM" id="SSF55073">
    <property type="entry name" value="Nucleotide cyclase"/>
    <property type="match status" value="1"/>
</dbReference>
<dbReference type="GO" id="GO:0052621">
    <property type="term" value="F:diguanylate cyclase activity"/>
    <property type="evidence" value="ECO:0007669"/>
    <property type="project" value="UniProtKB-EC"/>
</dbReference>
<dbReference type="Proteomes" id="UP000588068">
    <property type="component" value="Unassembled WGS sequence"/>
</dbReference>
<dbReference type="InterPro" id="IPR000160">
    <property type="entry name" value="GGDEF_dom"/>
</dbReference>
<evidence type="ECO:0000313" key="8">
    <source>
        <dbReference type="Proteomes" id="UP000588068"/>
    </source>
</evidence>
<evidence type="ECO:0000256" key="1">
    <source>
        <dbReference type="ARBA" id="ARBA00012528"/>
    </source>
</evidence>
<dbReference type="SMART" id="SM00267">
    <property type="entry name" value="GGDEF"/>
    <property type="match status" value="1"/>
</dbReference>
<dbReference type="PANTHER" id="PTHR45138">
    <property type="entry name" value="REGULATORY COMPONENTS OF SENSORY TRANSDUCTION SYSTEM"/>
    <property type="match status" value="1"/>
</dbReference>
<feature type="compositionally biased region" description="Polar residues" evidence="4">
    <location>
        <begin position="1"/>
        <end position="10"/>
    </location>
</feature>
<protein>
    <recommendedName>
        <fullName evidence="1">diguanylate cyclase</fullName>
        <ecNumber evidence="1">2.7.7.65</ecNumber>
    </recommendedName>
</protein>
<dbReference type="CDD" id="cd01949">
    <property type="entry name" value="GGDEF"/>
    <property type="match status" value="1"/>
</dbReference>
<evidence type="ECO:0000259" key="6">
    <source>
        <dbReference type="PROSITE" id="PS50887"/>
    </source>
</evidence>
<organism evidence="7 8">
    <name type="scientific">Povalibacter uvarum</name>
    <dbReference type="NCBI Taxonomy" id="732238"/>
    <lineage>
        <taxon>Bacteria</taxon>
        <taxon>Pseudomonadati</taxon>
        <taxon>Pseudomonadota</taxon>
        <taxon>Gammaproteobacteria</taxon>
        <taxon>Steroidobacterales</taxon>
        <taxon>Steroidobacteraceae</taxon>
        <taxon>Povalibacter</taxon>
    </lineage>
</organism>
<dbReference type="InterPro" id="IPR043128">
    <property type="entry name" value="Rev_trsase/Diguanyl_cyclase"/>
</dbReference>
<dbReference type="EMBL" id="JACHHZ010000006">
    <property type="protein sequence ID" value="MBB6095991.1"/>
    <property type="molecule type" value="Genomic_DNA"/>
</dbReference>
<sequence length="336" mass="37018">MTEPISTSDVTPDGHNPESPESTDAVSILIVEDEGIVAQDLQETIVRLGYRVAGVAGEGVQAVYMADELRPQLVIMDVGLRGDIDGIQAAQMIQERARIPVIFLTGHRDLDTLDRAVRTGPLGYLVKPFQEVELRCSIEVAIHKHRAEIATREREEALRRNADLLVSLSLVDELTQLRNRRGFFELAEQALKVARRERHMLGLFFVDLNGLKQINDHLGHLVGDQALRDTADALRSTFRESDIVARLGGDEFVALAHVQNDTSTLRERLREQLAVLNAGAGRPYKLDVSIGTTLVNAASNETIEALIALADADMYEEKRASSGIRYVGDFTSTSGV</sequence>
<feature type="domain" description="Response regulatory" evidence="5">
    <location>
        <begin position="27"/>
        <end position="142"/>
    </location>
</feature>
<comment type="caution">
    <text evidence="7">The sequence shown here is derived from an EMBL/GenBank/DDBJ whole genome shotgun (WGS) entry which is preliminary data.</text>
</comment>
<dbReference type="GO" id="GO:1902201">
    <property type="term" value="P:negative regulation of bacterial-type flagellum-dependent cell motility"/>
    <property type="evidence" value="ECO:0007669"/>
    <property type="project" value="TreeGrafter"/>
</dbReference>
<feature type="domain" description="GGDEF" evidence="6">
    <location>
        <begin position="199"/>
        <end position="332"/>
    </location>
</feature>
<dbReference type="CDD" id="cd17534">
    <property type="entry name" value="REC_DC-like"/>
    <property type="match status" value="1"/>
</dbReference>
<keyword evidence="3" id="KW-0597">Phosphoprotein</keyword>
<dbReference type="InterPro" id="IPR011006">
    <property type="entry name" value="CheY-like_superfamily"/>
</dbReference>
<evidence type="ECO:0000313" key="7">
    <source>
        <dbReference type="EMBL" id="MBB6095991.1"/>
    </source>
</evidence>
<feature type="region of interest" description="Disordered" evidence="4">
    <location>
        <begin position="1"/>
        <end position="22"/>
    </location>
</feature>
<accession>A0A841HRK6</accession>
<dbReference type="InterPro" id="IPR001789">
    <property type="entry name" value="Sig_transdc_resp-reg_receiver"/>
</dbReference>
<dbReference type="Pfam" id="PF00990">
    <property type="entry name" value="GGDEF"/>
    <property type="match status" value="1"/>
</dbReference>
<dbReference type="PANTHER" id="PTHR45138:SF9">
    <property type="entry name" value="DIGUANYLATE CYCLASE DGCM-RELATED"/>
    <property type="match status" value="1"/>
</dbReference>
<dbReference type="SMART" id="SM00448">
    <property type="entry name" value="REC"/>
    <property type="match status" value="1"/>
</dbReference>
<dbReference type="PROSITE" id="PS50887">
    <property type="entry name" value="GGDEF"/>
    <property type="match status" value="1"/>
</dbReference>
<reference evidence="7 8" key="1">
    <citation type="submission" date="2020-08" db="EMBL/GenBank/DDBJ databases">
        <title>Genomic Encyclopedia of Type Strains, Phase IV (KMG-IV): sequencing the most valuable type-strain genomes for metagenomic binning, comparative biology and taxonomic classification.</title>
        <authorList>
            <person name="Goeker M."/>
        </authorList>
    </citation>
    <scope>NUCLEOTIDE SEQUENCE [LARGE SCALE GENOMIC DNA]</scope>
    <source>
        <strain evidence="7 8">DSM 26723</strain>
    </source>
</reference>
<dbReference type="SUPFAM" id="SSF52172">
    <property type="entry name" value="CheY-like"/>
    <property type="match status" value="1"/>
</dbReference>
<feature type="modified residue" description="4-aspartylphosphate" evidence="3">
    <location>
        <position position="77"/>
    </location>
</feature>
<dbReference type="InterPro" id="IPR029787">
    <property type="entry name" value="Nucleotide_cyclase"/>
</dbReference>